<sequence length="288" mass="30271">MRNLAQFFVVMMMLICLDAFASNHNNGNGNGNGNNNGPHSSSVVDVDTSVINSISNRTNVDIGNTNTLTNTLGISDSGNSTNTLGQSINDSGNSTNTNFLGQGISDSGNANAHQNQTQSQTQQQDQSQSMNDSGNSNATQSQSASNAGNAQSVNMHTPKQHYNTPSAMLFVPPPTATCQNVIGAAGMGPGMGLSISGSYTNENCEILELAKALASIGQVKASYEVMCATKHGNLTQFCRKLNAQNVDKLKEDEKVDVKGAVAQVAIQQPRAEAGAVFNANHPNPWLTH</sequence>
<feature type="compositionally biased region" description="Polar residues" evidence="1">
    <location>
        <begin position="83"/>
        <end position="113"/>
    </location>
</feature>
<reference evidence="2" key="1">
    <citation type="journal article" date="2020" name="Nature">
        <title>Giant virus diversity and host interactions through global metagenomics.</title>
        <authorList>
            <person name="Schulz F."/>
            <person name="Roux S."/>
            <person name="Paez-Espino D."/>
            <person name="Jungbluth S."/>
            <person name="Walsh D.A."/>
            <person name="Denef V.J."/>
            <person name="McMahon K.D."/>
            <person name="Konstantinidis K.T."/>
            <person name="Eloe-Fadrosh E.A."/>
            <person name="Kyrpides N.C."/>
            <person name="Woyke T."/>
        </authorList>
    </citation>
    <scope>NUCLEOTIDE SEQUENCE</scope>
    <source>
        <strain evidence="2">GVMAG-S-1064190-84</strain>
    </source>
</reference>
<evidence type="ECO:0000256" key="1">
    <source>
        <dbReference type="SAM" id="MobiDB-lite"/>
    </source>
</evidence>
<organism evidence="2">
    <name type="scientific">viral metagenome</name>
    <dbReference type="NCBI Taxonomy" id="1070528"/>
    <lineage>
        <taxon>unclassified sequences</taxon>
        <taxon>metagenomes</taxon>
        <taxon>organismal metagenomes</taxon>
    </lineage>
</organism>
<evidence type="ECO:0000313" key="2">
    <source>
        <dbReference type="EMBL" id="QHU08866.1"/>
    </source>
</evidence>
<accession>A0A6C0JVM7</accession>
<name>A0A6C0JVM7_9ZZZZ</name>
<dbReference type="EMBL" id="MN740699">
    <property type="protein sequence ID" value="QHU08866.1"/>
    <property type="molecule type" value="Genomic_DNA"/>
</dbReference>
<protein>
    <submittedName>
        <fullName evidence="2">Uncharacterized protein</fullName>
    </submittedName>
</protein>
<feature type="compositionally biased region" description="Polar residues" evidence="1">
    <location>
        <begin position="153"/>
        <end position="166"/>
    </location>
</feature>
<dbReference type="AlphaFoldDB" id="A0A6C0JVM7"/>
<feature type="compositionally biased region" description="Low complexity" evidence="1">
    <location>
        <begin position="114"/>
        <end position="152"/>
    </location>
</feature>
<feature type="region of interest" description="Disordered" evidence="1">
    <location>
        <begin position="83"/>
        <end position="168"/>
    </location>
</feature>
<proteinExistence type="predicted"/>